<evidence type="ECO:0000259" key="18">
    <source>
        <dbReference type="PROSITE" id="PS50885"/>
    </source>
</evidence>
<feature type="transmembrane region" description="Helical" evidence="14">
    <location>
        <begin position="12"/>
        <end position="34"/>
    </location>
</feature>
<evidence type="ECO:0000313" key="20">
    <source>
        <dbReference type="Proteomes" id="UP000310636"/>
    </source>
</evidence>
<dbReference type="SMART" id="SM00091">
    <property type="entry name" value="PAS"/>
    <property type="match status" value="1"/>
</dbReference>
<dbReference type="EC" id="2.7.13.3" evidence="3"/>
<dbReference type="GO" id="GO:0005524">
    <property type="term" value="F:ATP binding"/>
    <property type="evidence" value="ECO:0007669"/>
    <property type="project" value="UniProtKB-KW"/>
</dbReference>
<dbReference type="InterPro" id="IPR013656">
    <property type="entry name" value="PAS_4"/>
</dbReference>
<dbReference type="SUPFAM" id="SSF47384">
    <property type="entry name" value="Homodimeric domain of signal transducing histidine kinase"/>
    <property type="match status" value="1"/>
</dbReference>
<keyword evidence="11 14" id="KW-1133">Transmembrane helix</keyword>
<evidence type="ECO:0000256" key="1">
    <source>
        <dbReference type="ARBA" id="ARBA00000085"/>
    </source>
</evidence>
<dbReference type="SMART" id="SM00304">
    <property type="entry name" value="HAMP"/>
    <property type="match status" value="1"/>
</dbReference>
<dbReference type="PROSITE" id="PS50885">
    <property type="entry name" value="HAMP"/>
    <property type="match status" value="1"/>
</dbReference>
<dbReference type="InterPro" id="IPR049814">
    <property type="entry name" value="Resp_reg_WalK"/>
</dbReference>
<dbReference type="PROSITE" id="PS50109">
    <property type="entry name" value="HIS_KIN"/>
    <property type="match status" value="1"/>
</dbReference>
<dbReference type="PANTHER" id="PTHR42878">
    <property type="entry name" value="TWO-COMPONENT HISTIDINE KINASE"/>
    <property type="match status" value="1"/>
</dbReference>
<evidence type="ECO:0000256" key="11">
    <source>
        <dbReference type="ARBA" id="ARBA00022989"/>
    </source>
</evidence>
<dbReference type="InterPro" id="IPR004358">
    <property type="entry name" value="Sig_transdc_His_kin-like_C"/>
</dbReference>
<dbReference type="GO" id="GO:0007234">
    <property type="term" value="P:osmosensory signaling via phosphorelay pathway"/>
    <property type="evidence" value="ECO:0007669"/>
    <property type="project" value="TreeGrafter"/>
</dbReference>
<dbReference type="PROSITE" id="PS50113">
    <property type="entry name" value="PAC"/>
    <property type="match status" value="1"/>
</dbReference>
<evidence type="ECO:0000256" key="10">
    <source>
        <dbReference type="ARBA" id="ARBA00022840"/>
    </source>
</evidence>
<dbReference type="Pfam" id="PF08448">
    <property type="entry name" value="PAS_4"/>
    <property type="match status" value="1"/>
</dbReference>
<evidence type="ECO:0000256" key="14">
    <source>
        <dbReference type="SAM" id="Phobius"/>
    </source>
</evidence>
<dbReference type="SUPFAM" id="SSF158472">
    <property type="entry name" value="HAMP domain-like"/>
    <property type="match status" value="1"/>
</dbReference>
<dbReference type="InterPro" id="IPR000014">
    <property type="entry name" value="PAS"/>
</dbReference>
<keyword evidence="20" id="KW-1185">Reference proteome</keyword>
<dbReference type="InterPro" id="IPR003660">
    <property type="entry name" value="HAMP_dom"/>
</dbReference>
<evidence type="ECO:0000259" key="17">
    <source>
        <dbReference type="PROSITE" id="PS50113"/>
    </source>
</evidence>
<dbReference type="Gene3D" id="1.10.287.130">
    <property type="match status" value="1"/>
</dbReference>
<feature type="domain" description="HAMP" evidence="18">
    <location>
        <begin position="207"/>
        <end position="259"/>
    </location>
</feature>
<reference evidence="19 20" key="1">
    <citation type="submission" date="2019-04" db="EMBL/GenBank/DDBJ databases">
        <title>Cohnella sp. nov. isolated from preserved vegetables.</title>
        <authorList>
            <person name="Lin S.-Y."/>
            <person name="Hung M.-H."/>
            <person name="Young C.-C."/>
        </authorList>
    </citation>
    <scope>NUCLEOTIDE SEQUENCE [LARGE SCALE GENOMIC DNA]</scope>
    <source>
        <strain evidence="19 20">CC-MHH1044</strain>
    </source>
</reference>
<keyword evidence="4" id="KW-1003">Cell membrane</keyword>
<evidence type="ECO:0000256" key="2">
    <source>
        <dbReference type="ARBA" id="ARBA00004651"/>
    </source>
</evidence>
<evidence type="ECO:0000256" key="9">
    <source>
        <dbReference type="ARBA" id="ARBA00022777"/>
    </source>
</evidence>
<sequence>MKLLRSFRTIQAKLIIMVLLLILIALQLIGVYFVSTMKNSLIESFTDNLNKQAQMLTVLAGSAITNQEDAGSAEERGQSELVQLVGNLFNISGVETQVLDASGRVLATSLEEHQSYVGRKNTSLLVSRALQGINDNTEEIIDTDNIRKKIVVKPVMNESKDKVVGAVYIVASMKDLYQTVERVNQIFVTGMLLALGLTALLGILIAGTITQPIKALTRQATAVAEGRFEERVPVLGKDEIGQLSLAFNEMTDRLSEALSINEEEKEKLSSILSNMSDGVLATDEIGRVIVANRRARTMLSLEDLEGRTASECLVIDKEPISEALEGKESILLIRRQPEDEESLVFRVTLTPIRRRDKGVVGSIAVLHDVTESEKLEQTRREFVANVSHELRTPLTTIKSYAEALDDGAMEEPPLAERFVGVIRSETERMIRLVTDLLHLSRFDSRQAQLRRQTTDLAEMTEDVVDRFSLQLRQKAITVRVQVEPGLQKAWIDRDGIDQVLDNLMSNAIKYTLDGGSIVLSAKLTGAGQLSISVKDTGIGIPKKDIAHIFDRFYRVDKARSRSMGGTGLGLSIAREIVRAHGGTIGIESEPNAGTTVTVTLPMAQEGGEQP</sequence>
<dbReference type="FunFam" id="3.30.565.10:FF:000006">
    <property type="entry name" value="Sensor histidine kinase WalK"/>
    <property type="match status" value="1"/>
</dbReference>
<comment type="caution">
    <text evidence="19">The sequence shown here is derived from an EMBL/GenBank/DDBJ whole genome shotgun (WGS) entry which is preliminary data.</text>
</comment>
<dbReference type="Pfam" id="PF02518">
    <property type="entry name" value="HATPase_c"/>
    <property type="match status" value="1"/>
</dbReference>
<dbReference type="CDD" id="cd00130">
    <property type="entry name" value="PAS"/>
    <property type="match status" value="1"/>
</dbReference>
<dbReference type="CDD" id="cd06225">
    <property type="entry name" value="HAMP"/>
    <property type="match status" value="1"/>
</dbReference>
<dbReference type="OrthoDB" id="9813151at2"/>
<dbReference type="Gene3D" id="3.30.450.20">
    <property type="entry name" value="PAS domain"/>
    <property type="match status" value="2"/>
</dbReference>
<dbReference type="RefSeq" id="WP_136372845.1">
    <property type="nucleotide sequence ID" value="NZ_SSOB01000044.1"/>
</dbReference>
<dbReference type="FunFam" id="1.10.287.130:FF:000001">
    <property type="entry name" value="Two-component sensor histidine kinase"/>
    <property type="match status" value="1"/>
</dbReference>
<dbReference type="CDD" id="cd16922">
    <property type="entry name" value="HATPase_EvgS-ArcB-TorS-like"/>
    <property type="match status" value="1"/>
</dbReference>
<dbReference type="NCBIfam" id="TIGR00229">
    <property type="entry name" value="sensory_box"/>
    <property type="match status" value="1"/>
</dbReference>
<keyword evidence="5" id="KW-0597">Phosphoprotein</keyword>
<dbReference type="InterPro" id="IPR036890">
    <property type="entry name" value="HATPase_C_sf"/>
</dbReference>
<dbReference type="Gene3D" id="3.30.565.10">
    <property type="entry name" value="Histidine kinase-like ATPase, C-terminal domain"/>
    <property type="match status" value="1"/>
</dbReference>
<dbReference type="InterPro" id="IPR005467">
    <property type="entry name" value="His_kinase_dom"/>
</dbReference>
<dbReference type="EMBL" id="SSOB01000044">
    <property type="protein sequence ID" value="THF74171.1"/>
    <property type="molecule type" value="Genomic_DNA"/>
</dbReference>
<feature type="domain" description="Histidine kinase" evidence="15">
    <location>
        <begin position="385"/>
        <end position="604"/>
    </location>
</feature>
<organism evidence="19 20">
    <name type="scientific">Cohnella fermenti</name>
    <dbReference type="NCBI Taxonomy" id="2565925"/>
    <lineage>
        <taxon>Bacteria</taxon>
        <taxon>Bacillati</taxon>
        <taxon>Bacillota</taxon>
        <taxon>Bacilli</taxon>
        <taxon>Bacillales</taxon>
        <taxon>Paenibacillaceae</taxon>
        <taxon>Cohnella</taxon>
    </lineage>
</organism>
<dbReference type="Pfam" id="PF00672">
    <property type="entry name" value="HAMP"/>
    <property type="match status" value="1"/>
</dbReference>
<dbReference type="Pfam" id="PF00512">
    <property type="entry name" value="HisKA"/>
    <property type="match status" value="1"/>
</dbReference>
<dbReference type="InterPro" id="IPR035965">
    <property type="entry name" value="PAS-like_dom_sf"/>
</dbReference>
<evidence type="ECO:0000256" key="4">
    <source>
        <dbReference type="ARBA" id="ARBA00022475"/>
    </source>
</evidence>
<evidence type="ECO:0000256" key="6">
    <source>
        <dbReference type="ARBA" id="ARBA00022679"/>
    </source>
</evidence>
<dbReference type="GO" id="GO:0005886">
    <property type="term" value="C:plasma membrane"/>
    <property type="evidence" value="ECO:0007669"/>
    <property type="project" value="UniProtKB-SubCell"/>
</dbReference>
<evidence type="ECO:0000256" key="13">
    <source>
        <dbReference type="ARBA" id="ARBA00023136"/>
    </source>
</evidence>
<dbReference type="AlphaFoldDB" id="A0A4S4BK90"/>
<evidence type="ECO:0000313" key="19">
    <source>
        <dbReference type="EMBL" id="THF74171.1"/>
    </source>
</evidence>
<dbReference type="Pfam" id="PF23846">
    <property type="entry name" value="Cache_WalK"/>
    <property type="match status" value="1"/>
</dbReference>
<dbReference type="PROSITE" id="PS50112">
    <property type="entry name" value="PAS"/>
    <property type="match status" value="1"/>
</dbReference>
<comment type="catalytic activity">
    <reaction evidence="1">
        <text>ATP + protein L-histidine = ADP + protein N-phospho-L-histidine.</text>
        <dbReference type="EC" id="2.7.13.3"/>
    </reaction>
</comment>
<dbReference type="InterPro" id="IPR036097">
    <property type="entry name" value="HisK_dim/P_sf"/>
</dbReference>
<keyword evidence="8" id="KW-0547">Nucleotide-binding</keyword>
<dbReference type="SMART" id="SM00388">
    <property type="entry name" value="HisKA"/>
    <property type="match status" value="1"/>
</dbReference>
<evidence type="ECO:0000256" key="12">
    <source>
        <dbReference type="ARBA" id="ARBA00023012"/>
    </source>
</evidence>
<dbReference type="GO" id="GO:0000156">
    <property type="term" value="F:phosphorelay response regulator activity"/>
    <property type="evidence" value="ECO:0007669"/>
    <property type="project" value="TreeGrafter"/>
</dbReference>
<dbReference type="Gene3D" id="1.10.8.500">
    <property type="entry name" value="HAMP domain in histidine kinase"/>
    <property type="match status" value="1"/>
</dbReference>
<keyword evidence="12" id="KW-0902">Two-component regulatory system</keyword>
<dbReference type="PANTHER" id="PTHR42878:SF7">
    <property type="entry name" value="SENSOR HISTIDINE KINASE GLRK"/>
    <property type="match status" value="1"/>
</dbReference>
<dbReference type="NCBIfam" id="NF033092">
    <property type="entry name" value="HK_WalK"/>
    <property type="match status" value="1"/>
</dbReference>
<dbReference type="SMART" id="SM00387">
    <property type="entry name" value="HATPase_c"/>
    <property type="match status" value="1"/>
</dbReference>
<dbReference type="InterPro" id="IPR003661">
    <property type="entry name" value="HisK_dim/P_dom"/>
</dbReference>
<keyword evidence="7 14" id="KW-0812">Transmembrane</keyword>
<evidence type="ECO:0000256" key="7">
    <source>
        <dbReference type="ARBA" id="ARBA00022692"/>
    </source>
</evidence>
<evidence type="ECO:0000259" key="16">
    <source>
        <dbReference type="PROSITE" id="PS50112"/>
    </source>
</evidence>
<name>A0A4S4BK90_9BACL</name>
<keyword evidence="10" id="KW-0067">ATP-binding</keyword>
<dbReference type="SUPFAM" id="SSF55785">
    <property type="entry name" value="PYP-like sensor domain (PAS domain)"/>
    <property type="match status" value="1"/>
</dbReference>
<feature type="domain" description="PAS" evidence="16">
    <location>
        <begin position="264"/>
        <end position="305"/>
    </location>
</feature>
<gene>
    <name evidence="19" type="primary">walK</name>
    <name evidence="19" type="ORF">E6C55_26470</name>
</gene>
<proteinExistence type="predicted"/>
<dbReference type="SUPFAM" id="SSF55874">
    <property type="entry name" value="ATPase domain of HSP90 chaperone/DNA topoisomerase II/histidine kinase"/>
    <property type="match status" value="1"/>
</dbReference>
<keyword evidence="13 14" id="KW-0472">Membrane</keyword>
<dbReference type="GO" id="GO:0030295">
    <property type="term" value="F:protein kinase activator activity"/>
    <property type="evidence" value="ECO:0007669"/>
    <property type="project" value="TreeGrafter"/>
</dbReference>
<dbReference type="InterPro" id="IPR003594">
    <property type="entry name" value="HATPase_dom"/>
</dbReference>
<dbReference type="GO" id="GO:0000155">
    <property type="term" value="F:phosphorelay sensor kinase activity"/>
    <property type="evidence" value="ECO:0007669"/>
    <property type="project" value="InterPro"/>
</dbReference>
<evidence type="ECO:0000259" key="15">
    <source>
        <dbReference type="PROSITE" id="PS50109"/>
    </source>
</evidence>
<dbReference type="InterPro" id="IPR000700">
    <property type="entry name" value="PAS-assoc_C"/>
</dbReference>
<feature type="transmembrane region" description="Helical" evidence="14">
    <location>
        <begin position="186"/>
        <end position="209"/>
    </location>
</feature>
<dbReference type="PRINTS" id="PR00344">
    <property type="entry name" value="BCTRLSENSOR"/>
</dbReference>
<accession>A0A4S4BK90</accession>
<keyword evidence="9 19" id="KW-0418">Kinase</keyword>
<evidence type="ECO:0000256" key="3">
    <source>
        <dbReference type="ARBA" id="ARBA00012438"/>
    </source>
</evidence>
<feature type="domain" description="PAC" evidence="17">
    <location>
        <begin position="326"/>
        <end position="381"/>
    </location>
</feature>
<evidence type="ECO:0000256" key="5">
    <source>
        <dbReference type="ARBA" id="ARBA00022553"/>
    </source>
</evidence>
<dbReference type="InterPro" id="IPR057640">
    <property type="entry name" value="Cache_WalK"/>
</dbReference>
<keyword evidence="6" id="KW-0808">Transferase</keyword>
<protein>
    <recommendedName>
        <fullName evidence="3">histidine kinase</fullName>
        <ecNumber evidence="3">2.7.13.3</ecNumber>
    </recommendedName>
</protein>
<dbReference type="CDD" id="cd00082">
    <property type="entry name" value="HisKA"/>
    <property type="match status" value="1"/>
</dbReference>
<dbReference type="Proteomes" id="UP000310636">
    <property type="component" value="Unassembled WGS sequence"/>
</dbReference>
<evidence type="ECO:0000256" key="8">
    <source>
        <dbReference type="ARBA" id="ARBA00022741"/>
    </source>
</evidence>
<dbReference type="InterPro" id="IPR050351">
    <property type="entry name" value="BphY/WalK/GraS-like"/>
</dbReference>
<comment type="subcellular location">
    <subcellularLocation>
        <location evidence="2">Cell membrane</location>
        <topology evidence="2">Multi-pass membrane protein</topology>
    </subcellularLocation>
</comment>